<evidence type="ECO:0000313" key="2">
    <source>
        <dbReference type="EMBL" id="ARF09559.1"/>
    </source>
</evidence>
<proteinExistence type="inferred from homology"/>
<comment type="similarity">
    <text evidence="1">Belongs to the mimivirus R160 family.</text>
</comment>
<reference evidence="2" key="1">
    <citation type="journal article" date="2017" name="Science">
        <title>Giant viruses with an expanded complement of translation system components.</title>
        <authorList>
            <person name="Schulz F."/>
            <person name="Yutin N."/>
            <person name="Ivanova N.N."/>
            <person name="Ortega D.R."/>
            <person name="Lee T.K."/>
            <person name="Vierheilig J."/>
            <person name="Daims H."/>
            <person name="Horn M."/>
            <person name="Wagner M."/>
            <person name="Jensen G.J."/>
            <person name="Kyrpides N.C."/>
            <person name="Koonin E.V."/>
            <person name="Woyke T."/>
        </authorList>
    </citation>
    <scope>NUCLEOTIDE SEQUENCE</scope>
    <source>
        <strain evidence="2">ILV1</strain>
    </source>
</reference>
<sequence length="378" mass="44720">MTMINGPYNLVRLEGKIGAIKKTFYLFMDKHMPPHLQSECPVLRSTHIRNYLIDEFDKLKKTNKKVDFFLEEFPDVSGDLLKISGIYLDQMRNMFERIFKFDFKKNKVTHSSEFPNVRFHYMDIRPYFTFKVANPFGIYYEIGDFIYGLPKGKMKSEDVNTIKNGLDIFHSQLKIIYDVLFSKPQEVIKTPIIRKFKNVINYDKDEGTNAIKYLVNKMRFLYKNKNVQDELNNIIETDMHGLFDQFSKIVDHLYEKLNSSPTSEQILEIYQQYENIVLNIFCLIIDIYFLRRSLDKDYISTIIAYTGGLHTSNYLKYLIGKFDFKITHVFYSNISSISTLNKKISSLQNPFEILDLFMPEEKDFYQCVDVSNFPKNFA</sequence>
<dbReference type="Pfam" id="PF19165">
    <property type="entry name" value="DUF5847"/>
    <property type="match status" value="2"/>
</dbReference>
<dbReference type="InterPro" id="IPR043885">
    <property type="entry name" value="DUF5847"/>
</dbReference>
<organism evidence="2">
    <name type="scientific">Indivirus ILV1</name>
    <dbReference type="NCBI Taxonomy" id="1977633"/>
    <lineage>
        <taxon>Viruses</taxon>
        <taxon>Varidnaviria</taxon>
        <taxon>Bamfordvirae</taxon>
        <taxon>Nucleocytoviricota</taxon>
        <taxon>Megaviricetes</taxon>
        <taxon>Imitervirales</taxon>
        <taxon>Mimiviridae</taxon>
        <taxon>Klosneuvirinae</taxon>
        <taxon>Indivirus</taxon>
    </lineage>
</organism>
<gene>
    <name evidence="2" type="ORF">Indivirus_1_182</name>
</gene>
<evidence type="ECO:0000256" key="1">
    <source>
        <dbReference type="ARBA" id="ARBA00023598"/>
    </source>
</evidence>
<dbReference type="EMBL" id="KY684085">
    <property type="protein sequence ID" value="ARF09559.1"/>
    <property type="molecule type" value="Genomic_DNA"/>
</dbReference>
<accession>A0A1V0SCX0</accession>
<protein>
    <submittedName>
        <fullName evidence="2">Uncharacterized protein</fullName>
    </submittedName>
</protein>
<name>A0A1V0SCX0_9VIRU</name>